<name>A0A388TA81_TERA1</name>
<sequence length="122" mass="13686">MITIKKIILAGLFLNAVLPAAVENILFDDVTMRLERDIQEATRRQAIIAHNVANAEVEGFKPIRFKEELKALQGKPGGVSADRVVVEEEMVKMAKNRLRHQTLLKLYTMKTSTVKTVLSQGK</sequence>
<reference evidence="3 4" key="1">
    <citation type="journal article" date="2019" name="ISME J.">
        <title>Genome analyses of uncultured TG2/ZB3 bacteria in 'Margulisbacteria' specifically attached to ectosymbiotic spirochetes of protists in the termite gut.</title>
        <authorList>
            <person name="Utami Y.D."/>
            <person name="Kuwahara H."/>
            <person name="Igai K."/>
            <person name="Murakami T."/>
            <person name="Sugaya K."/>
            <person name="Morikawa T."/>
            <person name="Nagura Y."/>
            <person name="Yuki M."/>
            <person name="Deevong P."/>
            <person name="Inoue T."/>
            <person name="Kihara K."/>
            <person name="Lo N."/>
            <person name="Yamada A."/>
            <person name="Ohkuma M."/>
            <person name="Hongoh Y."/>
        </authorList>
    </citation>
    <scope>NUCLEOTIDE SEQUENCE [LARGE SCALE GENOMIC DNA]</scope>
    <source>
        <strain evidence="3">NkOx7-01</strain>
    </source>
</reference>
<feature type="chain" id="PRO_5017356616" evidence="1">
    <location>
        <begin position="22"/>
        <end position="122"/>
    </location>
</feature>
<protein>
    <submittedName>
        <fullName evidence="3">Flagellar basal body rod protein FlgB</fullName>
    </submittedName>
</protein>
<comment type="caution">
    <text evidence="3">The sequence shown here is derived from an EMBL/GenBank/DDBJ whole genome shotgun (WGS) entry which is preliminary data.</text>
</comment>
<evidence type="ECO:0000259" key="2">
    <source>
        <dbReference type="Pfam" id="PF00460"/>
    </source>
</evidence>
<dbReference type="Pfam" id="PF00460">
    <property type="entry name" value="Flg_bb_rod"/>
    <property type="match status" value="1"/>
</dbReference>
<keyword evidence="4" id="KW-1185">Reference proteome</keyword>
<dbReference type="Proteomes" id="UP000269352">
    <property type="component" value="Unassembled WGS sequence"/>
</dbReference>
<evidence type="ECO:0000313" key="4">
    <source>
        <dbReference type="Proteomes" id="UP000269352"/>
    </source>
</evidence>
<keyword evidence="3" id="KW-0282">Flagellum</keyword>
<feature type="domain" description="Flagellar basal body rod protein N-terminal" evidence="2">
    <location>
        <begin position="41"/>
        <end position="61"/>
    </location>
</feature>
<dbReference type="EMBL" id="BGZN01000007">
    <property type="protein sequence ID" value="GBR73174.1"/>
    <property type="molecule type" value="Genomic_DNA"/>
</dbReference>
<keyword evidence="1" id="KW-0732">Signal</keyword>
<gene>
    <name evidence="3" type="primary">flgB</name>
    <name evidence="3" type="ORF">NO1_0602</name>
</gene>
<keyword evidence="3" id="KW-0966">Cell projection</keyword>
<evidence type="ECO:0000256" key="1">
    <source>
        <dbReference type="SAM" id="SignalP"/>
    </source>
</evidence>
<dbReference type="AlphaFoldDB" id="A0A388TA81"/>
<feature type="signal peptide" evidence="1">
    <location>
        <begin position="1"/>
        <end position="21"/>
    </location>
</feature>
<proteinExistence type="predicted"/>
<keyword evidence="3" id="KW-0969">Cilium</keyword>
<evidence type="ECO:0000313" key="3">
    <source>
        <dbReference type="EMBL" id="GBR73174.1"/>
    </source>
</evidence>
<accession>A0A388TA81</accession>
<organism evidence="3 4">
    <name type="scientific">Termititenax aidoneus</name>
    <dbReference type="NCBI Taxonomy" id="2218524"/>
    <lineage>
        <taxon>Bacteria</taxon>
        <taxon>Bacillati</taxon>
        <taxon>Candidatus Margulisiibacteriota</taxon>
        <taxon>Candidatus Termititenacia</taxon>
        <taxon>Candidatus Termititenacales</taxon>
        <taxon>Candidatus Termititenacaceae</taxon>
        <taxon>Candidatus Termititenax</taxon>
    </lineage>
</organism>
<dbReference type="InterPro" id="IPR001444">
    <property type="entry name" value="Flag_bb_rod_N"/>
</dbReference>